<keyword evidence="6 9" id="KW-1133">Transmembrane helix</keyword>
<feature type="transmembrane region" description="Helical" evidence="9">
    <location>
        <begin position="82"/>
        <end position="106"/>
    </location>
</feature>
<dbReference type="Gene3D" id="1.50.10.150">
    <property type="entry name" value="Voltage-dependent anion channel"/>
    <property type="match status" value="1"/>
</dbReference>
<keyword evidence="3" id="KW-0813">Transport</keyword>
<reference evidence="10" key="1">
    <citation type="submission" date="2022-06" db="EMBL/GenBank/DDBJ databases">
        <title>Complete genome sequences of two strains of the flax pathogen Septoria linicola.</title>
        <authorList>
            <person name="Lapalu N."/>
            <person name="Simon A."/>
            <person name="Demenou B."/>
            <person name="Paumier D."/>
            <person name="Guillot M.-P."/>
            <person name="Gout L."/>
            <person name="Valade R."/>
        </authorList>
    </citation>
    <scope>NUCLEOTIDE SEQUENCE</scope>
    <source>
        <strain evidence="10">SE15195</strain>
    </source>
</reference>
<feature type="transmembrane region" description="Helical" evidence="9">
    <location>
        <begin position="305"/>
        <end position="330"/>
    </location>
</feature>
<dbReference type="Proteomes" id="UP001056384">
    <property type="component" value="Chromosome 1"/>
</dbReference>
<evidence type="ECO:0000256" key="3">
    <source>
        <dbReference type="ARBA" id="ARBA00022448"/>
    </source>
</evidence>
<feature type="transmembrane region" description="Helical" evidence="9">
    <location>
        <begin position="232"/>
        <end position="251"/>
    </location>
</feature>
<evidence type="ECO:0000256" key="8">
    <source>
        <dbReference type="SAM" id="MobiDB-lite"/>
    </source>
</evidence>
<evidence type="ECO:0000256" key="4">
    <source>
        <dbReference type="ARBA" id="ARBA00022475"/>
    </source>
</evidence>
<dbReference type="InterPro" id="IPR038665">
    <property type="entry name" value="Voltage-dep_anion_channel_sf"/>
</dbReference>
<feature type="region of interest" description="Disordered" evidence="8">
    <location>
        <begin position="1"/>
        <end position="42"/>
    </location>
</feature>
<protein>
    <submittedName>
        <fullName evidence="10">Transporter protein SLAC1/Mae1/ Ssu1/TehA</fullName>
    </submittedName>
</protein>
<organism evidence="10 11">
    <name type="scientific">Septoria linicola</name>
    <dbReference type="NCBI Taxonomy" id="215465"/>
    <lineage>
        <taxon>Eukaryota</taxon>
        <taxon>Fungi</taxon>
        <taxon>Dikarya</taxon>
        <taxon>Ascomycota</taxon>
        <taxon>Pezizomycotina</taxon>
        <taxon>Dothideomycetes</taxon>
        <taxon>Dothideomycetidae</taxon>
        <taxon>Mycosphaerellales</taxon>
        <taxon>Mycosphaerellaceae</taxon>
        <taxon>Septoria</taxon>
    </lineage>
</organism>
<keyword evidence="4" id="KW-1003">Cell membrane</keyword>
<feature type="transmembrane region" description="Helical" evidence="9">
    <location>
        <begin position="342"/>
        <end position="362"/>
    </location>
</feature>
<dbReference type="EMBL" id="CP099418">
    <property type="protein sequence ID" value="USW48566.1"/>
    <property type="molecule type" value="Genomic_DNA"/>
</dbReference>
<accession>A0A9Q9APQ2</accession>
<dbReference type="AlphaFoldDB" id="A0A9Q9APQ2"/>
<dbReference type="CDD" id="cd09318">
    <property type="entry name" value="TDT_SSU1"/>
    <property type="match status" value="1"/>
</dbReference>
<feature type="transmembrane region" description="Helical" evidence="9">
    <location>
        <begin position="127"/>
        <end position="151"/>
    </location>
</feature>
<evidence type="ECO:0000256" key="6">
    <source>
        <dbReference type="ARBA" id="ARBA00022989"/>
    </source>
</evidence>
<feature type="transmembrane region" description="Helical" evidence="9">
    <location>
        <begin position="58"/>
        <end position="76"/>
    </location>
</feature>
<keyword evidence="5 9" id="KW-0812">Transmembrane</keyword>
<dbReference type="PANTHER" id="PTHR31686">
    <property type="match status" value="1"/>
</dbReference>
<sequence>MDNPAVTRPAAQKLDADRDGQADNTDVPGKAINGSRKHVHNSKNDHGWRRIVRNFSPSWFSVTMGTGIVSNILIAIPWKADWLYYLSIIFFVLNVALFSAFFMISVARYTIWPEIWTVMIQDPVNSLFLGTIPMGFATIIRMFTSVCVPSWGGWAVWFAFVMWIVDSVVGVAVTVSLGILLMSASHQRSLDSITAAQLLPIAATIVAASIGSQLAGVIPDPQVALGTLLASYVMWGMGVPMALSVLVIYYQRLALHKMPPREVIVSAFLPLGPLGLGGYTVLYLGKVANGLFPTTGTIDPMAGRIAYVLGFFISLIMWAYGLIWFALALASIYKARPFPFNMGWWGFTFPLGVYSTSTILLGQELPSLFFRVLGTIFGTSVILLWVFIFLRTAMGAWNGKLFNAPCLANLKEHEPEARTLEDNEEMEKAADLATESRDDHTLSVHRERKGFGGNAGG</sequence>
<feature type="compositionally biased region" description="Basic and acidic residues" evidence="8">
    <location>
        <begin position="418"/>
        <end position="445"/>
    </location>
</feature>
<feature type="transmembrane region" description="Helical" evidence="9">
    <location>
        <begin position="157"/>
        <end position="181"/>
    </location>
</feature>
<comment type="similarity">
    <text evidence="2">Belongs to the tellurite-resistance/dicarboxylate transporter (TDT) family.</text>
</comment>
<dbReference type="GO" id="GO:0000319">
    <property type="term" value="F:sulfite transmembrane transporter activity"/>
    <property type="evidence" value="ECO:0007669"/>
    <property type="project" value="TreeGrafter"/>
</dbReference>
<keyword evidence="11" id="KW-1185">Reference proteome</keyword>
<evidence type="ECO:0000256" key="5">
    <source>
        <dbReference type="ARBA" id="ARBA00022692"/>
    </source>
</evidence>
<dbReference type="InterPro" id="IPR004695">
    <property type="entry name" value="SLAC1/Mae1/Ssu1/TehA"/>
</dbReference>
<feature type="transmembrane region" description="Helical" evidence="9">
    <location>
        <begin position="263"/>
        <end position="285"/>
    </location>
</feature>
<evidence type="ECO:0000256" key="2">
    <source>
        <dbReference type="ARBA" id="ARBA00008566"/>
    </source>
</evidence>
<evidence type="ECO:0000256" key="1">
    <source>
        <dbReference type="ARBA" id="ARBA00004651"/>
    </source>
</evidence>
<gene>
    <name evidence="10" type="ORF">Slin15195_G018850</name>
</gene>
<proteinExistence type="inferred from homology"/>
<evidence type="ECO:0000256" key="9">
    <source>
        <dbReference type="SAM" id="Phobius"/>
    </source>
</evidence>
<dbReference type="InterPro" id="IPR051629">
    <property type="entry name" value="Sulfite_efflux_TDT"/>
</dbReference>
<name>A0A9Q9APQ2_9PEZI</name>
<evidence type="ECO:0000256" key="7">
    <source>
        <dbReference type="ARBA" id="ARBA00023136"/>
    </source>
</evidence>
<keyword evidence="7 9" id="KW-0472">Membrane</keyword>
<feature type="transmembrane region" description="Helical" evidence="9">
    <location>
        <begin position="193"/>
        <end position="212"/>
    </location>
</feature>
<feature type="transmembrane region" description="Helical" evidence="9">
    <location>
        <begin position="368"/>
        <end position="390"/>
    </location>
</feature>
<dbReference type="PANTHER" id="PTHR31686:SF2">
    <property type="entry name" value="C4-DICARBOXYLATE TRANSPORTER_MALIC ACID TRANSPORT PROTEIN"/>
    <property type="match status" value="1"/>
</dbReference>
<feature type="region of interest" description="Disordered" evidence="8">
    <location>
        <begin position="418"/>
        <end position="457"/>
    </location>
</feature>
<dbReference type="GO" id="GO:0005886">
    <property type="term" value="C:plasma membrane"/>
    <property type="evidence" value="ECO:0007669"/>
    <property type="project" value="UniProtKB-SubCell"/>
</dbReference>
<evidence type="ECO:0000313" key="10">
    <source>
        <dbReference type="EMBL" id="USW48566.1"/>
    </source>
</evidence>
<dbReference type="Pfam" id="PF03595">
    <property type="entry name" value="SLAC1"/>
    <property type="match status" value="1"/>
</dbReference>
<comment type="subcellular location">
    <subcellularLocation>
        <location evidence="1">Cell membrane</location>
        <topology evidence="1">Multi-pass membrane protein</topology>
    </subcellularLocation>
</comment>
<evidence type="ECO:0000313" key="11">
    <source>
        <dbReference type="Proteomes" id="UP001056384"/>
    </source>
</evidence>